<dbReference type="InterPro" id="IPR029058">
    <property type="entry name" value="AB_hydrolase_fold"/>
</dbReference>
<dbReference type="PANTHER" id="PTHR44590">
    <property type="entry name" value="CARBOXYLIC ESTER HYDROLASE-RELATED"/>
    <property type="match status" value="1"/>
</dbReference>
<evidence type="ECO:0000259" key="1">
    <source>
        <dbReference type="Pfam" id="PF00135"/>
    </source>
</evidence>
<dbReference type="AlphaFoldDB" id="A0A183HGN4"/>
<evidence type="ECO:0000313" key="3">
    <source>
        <dbReference type="Proteomes" id="UP000267606"/>
    </source>
</evidence>
<evidence type="ECO:0000313" key="2">
    <source>
        <dbReference type="EMBL" id="VDO47292.1"/>
    </source>
</evidence>
<reference evidence="4" key="1">
    <citation type="submission" date="2016-06" db="UniProtKB">
        <authorList>
            <consortium name="WormBaseParasite"/>
        </authorList>
    </citation>
    <scope>IDENTIFICATION</scope>
</reference>
<keyword evidence="3" id="KW-1185">Reference proteome</keyword>
<evidence type="ECO:0000313" key="4">
    <source>
        <dbReference type="WBParaSite" id="OFLC_0000664501-mRNA-1"/>
    </source>
</evidence>
<accession>A0A183HGN4</accession>
<organism evidence="4">
    <name type="scientific">Onchocerca flexuosa</name>
    <dbReference type="NCBI Taxonomy" id="387005"/>
    <lineage>
        <taxon>Eukaryota</taxon>
        <taxon>Metazoa</taxon>
        <taxon>Ecdysozoa</taxon>
        <taxon>Nematoda</taxon>
        <taxon>Chromadorea</taxon>
        <taxon>Rhabditida</taxon>
        <taxon>Spirurina</taxon>
        <taxon>Spiruromorpha</taxon>
        <taxon>Filarioidea</taxon>
        <taxon>Onchocercidae</taxon>
        <taxon>Onchocerca</taxon>
    </lineage>
</organism>
<protein>
    <submittedName>
        <fullName evidence="4">COesterase domain-containing protein</fullName>
    </submittedName>
</protein>
<name>A0A183HGN4_9BILA</name>
<feature type="domain" description="Carboxylesterase type B" evidence="1">
    <location>
        <begin position="5"/>
        <end position="124"/>
    </location>
</feature>
<reference evidence="2 3" key="2">
    <citation type="submission" date="2018-11" db="EMBL/GenBank/DDBJ databases">
        <authorList>
            <consortium name="Pathogen Informatics"/>
        </authorList>
    </citation>
    <scope>NUCLEOTIDE SEQUENCE [LARGE SCALE GENOMIC DNA]</scope>
</reference>
<dbReference type="InterPro" id="IPR002018">
    <property type="entry name" value="CarbesteraseB"/>
</dbReference>
<dbReference type="Pfam" id="PF00135">
    <property type="entry name" value="COesterase"/>
    <property type="match status" value="1"/>
</dbReference>
<gene>
    <name evidence="2" type="ORF">OFLC_LOCUS6646</name>
</gene>
<dbReference type="Gene3D" id="3.40.50.1820">
    <property type="entry name" value="alpha/beta hydrolase"/>
    <property type="match status" value="1"/>
</dbReference>
<dbReference type="WBParaSite" id="OFLC_0000664501-mRNA-1">
    <property type="protein sequence ID" value="OFLC_0000664501-mRNA-1"/>
    <property type="gene ID" value="OFLC_0000664501"/>
</dbReference>
<dbReference type="STRING" id="387005.A0A183HGN4"/>
<dbReference type="SUPFAM" id="SSF53474">
    <property type="entry name" value="alpha/beta-Hydrolases"/>
    <property type="match status" value="1"/>
</dbReference>
<dbReference type="PANTHER" id="PTHR44590:SF3">
    <property type="entry name" value="CARBOXYLESTERASE TYPE B DOMAIN-CONTAINING PROTEIN"/>
    <property type="match status" value="1"/>
</dbReference>
<sequence length="130" mass="15262">MMTLGHKVYLYSFDYFNPKSFGLLSYILPFKGSTHCTDLNYVLGLNTFLSPFKYNKSDECMKIVASKLWTNFAKFGNPYGADNTSNCECFKWLPVMSTPSCYLSIDTDIPRMKKGYYYHQREFWRNLLKC</sequence>
<dbReference type="EMBL" id="UZAJ01006443">
    <property type="protein sequence ID" value="VDO47292.1"/>
    <property type="molecule type" value="Genomic_DNA"/>
</dbReference>
<proteinExistence type="predicted"/>
<dbReference type="Proteomes" id="UP000267606">
    <property type="component" value="Unassembled WGS sequence"/>
</dbReference>